<dbReference type="InterPro" id="IPR015867">
    <property type="entry name" value="N-reg_PII/ATP_PRibTrfase_C"/>
</dbReference>
<keyword evidence="9" id="KW-1185">Reference proteome</keyword>
<comment type="subcellular location">
    <subcellularLocation>
        <location evidence="1">Cell membrane</location>
        <topology evidence="1">Multi-pass membrane protein</topology>
    </subcellularLocation>
</comment>
<evidence type="ECO:0000256" key="1">
    <source>
        <dbReference type="ARBA" id="ARBA00004651"/>
    </source>
</evidence>
<protein>
    <submittedName>
        <fullName evidence="8">Uncharacterized BCR, YitT family COG1284</fullName>
    </submittedName>
</protein>
<dbReference type="InterPro" id="IPR051461">
    <property type="entry name" value="UPF0750_membrane"/>
</dbReference>
<dbReference type="InterPro" id="IPR003740">
    <property type="entry name" value="YitT"/>
</dbReference>
<feature type="transmembrane region" description="Helical" evidence="6">
    <location>
        <begin position="124"/>
        <end position="143"/>
    </location>
</feature>
<dbReference type="GO" id="GO:0005886">
    <property type="term" value="C:plasma membrane"/>
    <property type="evidence" value="ECO:0007669"/>
    <property type="project" value="UniProtKB-SubCell"/>
</dbReference>
<keyword evidence="2" id="KW-1003">Cell membrane</keyword>
<dbReference type="PANTHER" id="PTHR33545:SF5">
    <property type="entry name" value="UPF0750 MEMBRANE PROTEIN YITT"/>
    <property type="match status" value="1"/>
</dbReference>
<dbReference type="GeneID" id="78506380"/>
<dbReference type="eggNOG" id="COG1284">
    <property type="taxonomic scope" value="Bacteria"/>
</dbReference>
<feature type="transmembrane region" description="Helical" evidence="6">
    <location>
        <begin position="28"/>
        <end position="47"/>
    </location>
</feature>
<keyword evidence="4 6" id="KW-1133">Transmembrane helix</keyword>
<evidence type="ECO:0000256" key="6">
    <source>
        <dbReference type="SAM" id="Phobius"/>
    </source>
</evidence>
<dbReference type="Gene3D" id="3.30.70.120">
    <property type="match status" value="1"/>
</dbReference>
<reference evidence="8 9" key="1">
    <citation type="submission" date="2017-06" db="EMBL/GenBank/DDBJ databases">
        <authorList>
            <consortium name="Pathogen Informatics"/>
        </authorList>
    </citation>
    <scope>NUCLEOTIDE SEQUENCE [LARGE SCALE GENOMIC DNA]</scope>
    <source>
        <strain evidence="8 9">NCTC10570</strain>
    </source>
</reference>
<organism evidence="8 9">
    <name type="scientific">Megamonas hypermegale</name>
    <dbReference type="NCBI Taxonomy" id="158847"/>
    <lineage>
        <taxon>Bacteria</taxon>
        <taxon>Bacillati</taxon>
        <taxon>Bacillota</taxon>
        <taxon>Negativicutes</taxon>
        <taxon>Selenomonadales</taxon>
        <taxon>Selenomonadaceae</taxon>
        <taxon>Megamonas</taxon>
    </lineage>
</organism>
<keyword evidence="3 6" id="KW-0812">Transmembrane</keyword>
<feature type="transmembrane region" description="Helical" evidence="6">
    <location>
        <begin position="59"/>
        <end position="87"/>
    </location>
</feature>
<dbReference type="AlphaFoldDB" id="A0A239TBT4"/>
<dbReference type="RefSeq" id="WP_051177530.1">
    <property type="nucleotide sequence ID" value="NZ_CASFMS010000035.1"/>
</dbReference>
<dbReference type="Pfam" id="PF10035">
    <property type="entry name" value="DUF2179"/>
    <property type="match status" value="1"/>
</dbReference>
<gene>
    <name evidence="8" type="ORF">SAMEA4364220_00343</name>
</gene>
<name>A0A239TBT4_9FIRM</name>
<dbReference type="Proteomes" id="UP000215383">
    <property type="component" value="Chromosome 1"/>
</dbReference>
<dbReference type="InterPro" id="IPR019264">
    <property type="entry name" value="DUF2179"/>
</dbReference>
<dbReference type="PANTHER" id="PTHR33545">
    <property type="entry name" value="UPF0750 MEMBRANE PROTEIN YITT-RELATED"/>
    <property type="match status" value="1"/>
</dbReference>
<evidence type="ECO:0000256" key="3">
    <source>
        <dbReference type="ARBA" id="ARBA00022692"/>
    </source>
</evidence>
<feature type="transmembrane region" description="Helical" evidence="6">
    <location>
        <begin position="163"/>
        <end position="186"/>
    </location>
</feature>
<evidence type="ECO:0000256" key="5">
    <source>
        <dbReference type="ARBA" id="ARBA00023136"/>
    </source>
</evidence>
<dbReference type="CDD" id="cd16380">
    <property type="entry name" value="YitT_C"/>
    <property type="match status" value="1"/>
</dbReference>
<evidence type="ECO:0000256" key="2">
    <source>
        <dbReference type="ARBA" id="ARBA00022475"/>
    </source>
</evidence>
<evidence type="ECO:0000313" key="8">
    <source>
        <dbReference type="EMBL" id="SNU95190.1"/>
    </source>
</evidence>
<dbReference type="PIRSF" id="PIRSF006483">
    <property type="entry name" value="Membrane_protein_YitT"/>
    <property type="match status" value="1"/>
</dbReference>
<dbReference type="EMBL" id="LT906446">
    <property type="protein sequence ID" value="SNU95190.1"/>
    <property type="molecule type" value="Genomic_DNA"/>
</dbReference>
<proteinExistence type="predicted"/>
<evidence type="ECO:0000259" key="7">
    <source>
        <dbReference type="Pfam" id="PF10035"/>
    </source>
</evidence>
<sequence>MIGRYFKLFLRSLIGKTSYVMESHFGRYLKIFIGSLIAGLGYSTFIIPAKLLASGLSGIAVIVYYLLDLPIGLQLIIYNIPIVYIAYKVFGKLYAIDTIIGTVMLSVAIDATSFIGSYNLVEDPILNSVFGGVLVGIGCGIVFRANSNGGGFDVLGAVIKKYYSLDLGTVVFGFNLIIILVGIVLFNVSIGLYTLINMYIVGEITNKVVAGFNRKKLVIIMSPFSELIGWTIIQHIGRGVTFLHGEGAYSHKNQKVIFAVVSLTQVSRVKLIVNALDPTAFMIITDTSEVAGRGFTIKMPTHPNEDMNTQKLKGL</sequence>
<evidence type="ECO:0000313" key="9">
    <source>
        <dbReference type="Proteomes" id="UP000215383"/>
    </source>
</evidence>
<keyword evidence="5 6" id="KW-0472">Membrane</keyword>
<feature type="transmembrane region" description="Helical" evidence="6">
    <location>
        <begin position="99"/>
        <end position="118"/>
    </location>
</feature>
<evidence type="ECO:0000256" key="4">
    <source>
        <dbReference type="ARBA" id="ARBA00022989"/>
    </source>
</evidence>
<dbReference type="Pfam" id="PF02588">
    <property type="entry name" value="YitT_membrane"/>
    <property type="match status" value="1"/>
</dbReference>
<accession>A0A239TBT4</accession>
<feature type="domain" description="DUF2179" evidence="7">
    <location>
        <begin position="238"/>
        <end position="292"/>
    </location>
</feature>